<gene>
    <name evidence="2" type="ORF">DFH08DRAFT_504845</name>
</gene>
<feature type="transmembrane region" description="Helical" evidence="1">
    <location>
        <begin position="83"/>
        <end position="101"/>
    </location>
</feature>
<feature type="transmembrane region" description="Helical" evidence="1">
    <location>
        <begin position="135"/>
        <end position="156"/>
    </location>
</feature>
<name>A0AAD7ADM6_9AGAR</name>
<evidence type="ECO:0000313" key="2">
    <source>
        <dbReference type="EMBL" id="KAJ7355644.1"/>
    </source>
</evidence>
<evidence type="ECO:0000313" key="3">
    <source>
        <dbReference type="Proteomes" id="UP001218218"/>
    </source>
</evidence>
<keyword evidence="1" id="KW-0812">Transmembrane</keyword>
<comment type="caution">
    <text evidence="2">The sequence shown here is derived from an EMBL/GenBank/DDBJ whole genome shotgun (WGS) entry which is preliminary data.</text>
</comment>
<reference evidence="2" key="1">
    <citation type="submission" date="2023-03" db="EMBL/GenBank/DDBJ databases">
        <title>Massive genome expansion in bonnet fungi (Mycena s.s.) driven by repeated elements and novel gene families across ecological guilds.</title>
        <authorList>
            <consortium name="Lawrence Berkeley National Laboratory"/>
            <person name="Harder C.B."/>
            <person name="Miyauchi S."/>
            <person name="Viragh M."/>
            <person name="Kuo A."/>
            <person name="Thoen E."/>
            <person name="Andreopoulos B."/>
            <person name="Lu D."/>
            <person name="Skrede I."/>
            <person name="Drula E."/>
            <person name="Henrissat B."/>
            <person name="Morin E."/>
            <person name="Kohler A."/>
            <person name="Barry K."/>
            <person name="LaButti K."/>
            <person name="Morin E."/>
            <person name="Salamov A."/>
            <person name="Lipzen A."/>
            <person name="Mereny Z."/>
            <person name="Hegedus B."/>
            <person name="Baldrian P."/>
            <person name="Stursova M."/>
            <person name="Weitz H."/>
            <person name="Taylor A."/>
            <person name="Grigoriev I.V."/>
            <person name="Nagy L.G."/>
            <person name="Martin F."/>
            <person name="Kauserud H."/>
        </authorList>
    </citation>
    <scope>NUCLEOTIDE SEQUENCE</scope>
    <source>
        <strain evidence="2">CBHHK002</strain>
    </source>
</reference>
<keyword evidence="1" id="KW-0472">Membrane</keyword>
<protein>
    <submittedName>
        <fullName evidence="2">Uncharacterized protein</fullName>
    </submittedName>
</protein>
<dbReference type="EMBL" id="JARIHO010000009">
    <property type="protein sequence ID" value="KAJ7355644.1"/>
    <property type="molecule type" value="Genomic_DNA"/>
</dbReference>
<proteinExistence type="predicted"/>
<keyword evidence="1" id="KW-1133">Transmembrane helix</keyword>
<organism evidence="2 3">
    <name type="scientific">Mycena albidolilacea</name>
    <dbReference type="NCBI Taxonomy" id="1033008"/>
    <lineage>
        <taxon>Eukaryota</taxon>
        <taxon>Fungi</taxon>
        <taxon>Dikarya</taxon>
        <taxon>Basidiomycota</taxon>
        <taxon>Agaricomycotina</taxon>
        <taxon>Agaricomycetes</taxon>
        <taxon>Agaricomycetidae</taxon>
        <taxon>Agaricales</taxon>
        <taxon>Marasmiineae</taxon>
        <taxon>Mycenaceae</taxon>
        <taxon>Mycena</taxon>
    </lineage>
</organism>
<keyword evidence="3" id="KW-1185">Reference proteome</keyword>
<dbReference type="Proteomes" id="UP001218218">
    <property type="component" value="Unassembled WGS sequence"/>
</dbReference>
<dbReference type="AlphaFoldDB" id="A0AAD7ADM6"/>
<accession>A0AAD7ADM6</accession>
<feature type="transmembrane region" description="Helical" evidence="1">
    <location>
        <begin position="189"/>
        <end position="210"/>
    </location>
</feature>
<evidence type="ECO:0000256" key="1">
    <source>
        <dbReference type="SAM" id="Phobius"/>
    </source>
</evidence>
<sequence>MCGSFRFSESVVSHHLYSASCAMSCLGKPKRPTQITSHSVLNQRLPPNPDISGLGVRISFFYVQKIAPVLLTARSLDEALNSVWTLLATSFGLTVSTLITATSSPYLRRSSSWLANCAIFMALATYNRHPHGSHVVQYTAIGQMYVSMANILYLWARAPTLDAEFDQIGGETVFVVLFKKTSTTGAGRVLALVVIAVLVGYTVVAAIPLAPPCRHAQAGREDVVRRRAFSLPLGLIRT</sequence>